<dbReference type="PANTHER" id="PTHR30041">
    <property type="entry name" value="ARSENATE REDUCTASE"/>
    <property type="match status" value="1"/>
</dbReference>
<dbReference type="Pfam" id="PF03960">
    <property type="entry name" value="ArsC"/>
    <property type="match status" value="1"/>
</dbReference>
<protein>
    <submittedName>
        <fullName evidence="2">Regulatory protein spx</fullName>
    </submittedName>
</protein>
<evidence type="ECO:0000313" key="3">
    <source>
        <dbReference type="Proteomes" id="UP001232445"/>
    </source>
</evidence>
<proteinExistence type="inferred from homology"/>
<comment type="similarity">
    <text evidence="1">Belongs to the ArsC family.</text>
</comment>
<dbReference type="PANTHER" id="PTHR30041:SF7">
    <property type="entry name" value="GLOBAL TRANSCRIPTIONAL REGULATOR SPX"/>
    <property type="match status" value="1"/>
</dbReference>
<dbReference type="InterPro" id="IPR036249">
    <property type="entry name" value="Thioredoxin-like_sf"/>
</dbReference>
<dbReference type="InterPro" id="IPR006504">
    <property type="entry name" value="Tscrpt_reg_Spx/MgsR"/>
</dbReference>
<dbReference type="SUPFAM" id="SSF52833">
    <property type="entry name" value="Thioredoxin-like"/>
    <property type="match status" value="1"/>
</dbReference>
<sequence length="132" mass="15262">MIQLYTFSSCTSCRKARDMLNEHQIPFAEKNMSTDPLTKEELLHILTYTTNGTTEITSKRSQDVKNLPFELDDLSLNEWINLAVQHPGILRRPLLITDEQLIVGYNKEEYTGFIKKFKLKQAKENLKPVVCS</sequence>
<dbReference type="NCBIfam" id="NF002459">
    <property type="entry name" value="PRK01655.1"/>
    <property type="match status" value="1"/>
</dbReference>
<dbReference type="CDD" id="cd03032">
    <property type="entry name" value="ArsC_Spx"/>
    <property type="match status" value="1"/>
</dbReference>
<dbReference type="Gene3D" id="3.40.30.10">
    <property type="entry name" value="Glutaredoxin"/>
    <property type="match status" value="1"/>
</dbReference>
<dbReference type="EMBL" id="JAUSUQ010000013">
    <property type="protein sequence ID" value="MDQ0340369.1"/>
    <property type="molecule type" value="Genomic_DNA"/>
</dbReference>
<evidence type="ECO:0000313" key="2">
    <source>
        <dbReference type="EMBL" id="MDQ0340369.1"/>
    </source>
</evidence>
<organism evidence="2 3">
    <name type="scientific">Caldalkalibacillus uzonensis</name>
    <dbReference type="NCBI Taxonomy" id="353224"/>
    <lineage>
        <taxon>Bacteria</taxon>
        <taxon>Bacillati</taxon>
        <taxon>Bacillota</taxon>
        <taxon>Bacilli</taxon>
        <taxon>Bacillales</taxon>
        <taxon>Bacillaceae</taxon>
        <taxon>Caldalkalibacillus</taxon>
    </lineage>
</organism>
<keyword evidence="3" id="KW-1185">Reference proteome</keyword>
<comment type="caution">
    <text evidence="2">The sequence shown here is derived from an EMBL/GenBank/DDBJ whole genome shotgun (WGS) entry which is preliminary data.</text>
</comment>
<evidence type="ECO:0000256" key="1">
    <source>
        <dbReference type="PROSITE-ProRule" id="PRU01282"/>
    </source>
</evidence>
<dbReference type="RefSeq" id="WP_307341869.1">
    <property type="nucleotide sequence ID" value="NZ_JAUSUQ010000013.1"/>
</dbReference>
<dbReference type="InterPro" id="IPR006660">
    <property type="entry name" value="Arsenate_reductase-like"/>
</dbReference>
<dbReference type="PROSITE" id="PS51353">
    <property type="entry name" value="ARSC"/>
    <property type="match status" value="1"/>
</dbReference>
<name>A0ABU0CWY5_9BACI</name>
<accession>A0ABU0CWY5</accession>
<dbReference type="NCBIfam" id="TIGR01617">
    <property type="entry name" value="arsC_related"/>
    <property type="match status" value="1"/>
</dbReference>
<dbReference type="Proteomes" id="UP001232445">
    <property type="component" value="Unassembled WGS sequence"/>
</dbReference>
<gene>
    <name evidence="2" type="ORF">J2S00_003178</name>
</gene>
<reference evidence="2 3" key="1">
    <citation type="submission" date="2023-07" db="EMBL/GenBank/DDBJ databases">
        <title>Genomic Encyclopedia of Type Strains, Phase IV (KMG-IV): sequencing the most valuable type-strain genomes for metagenomic binning, comparative biology and taxonomic classification.</title>
        <authorList>
            <person name="Goeker M."/>
        </authorList>
    </citation>
    <scope>NUCLEOTIDE SEQUENCE [LARGE SCALE GENOMIC DNA]</scope>
    <source>
        <strain evidence="2 3">DSM 17740</strain>
    </source>
</reference>